<comment type="caution">
    <text evidence="2">The sequence shown here is derived from an EMBL/GenBank/DDBJ whole genome shotgun (WGS) entry which is preliminary data.</text>
</comment>
<feature type="non-terminal residue" evidence="2">
    <location>
        <position position="1"/>
    </location>
</feature>
<evidence type="ECO:0000313" key="2">
    <source>
        <dbReference type="EMBL" id="CAF5004125.1"/>
    </source>
</evidence>
<dbReference type="EMBL" id="CAJOBP010111123">
    <property type="protein sequence ID" value="CAF5002366.1"/>
    <property type="molecule type" value="Genomic_DNA"/>
</dbReference>
<evidence type="ECO:0000313" key="3">
    <source>
        <dbReference type="Proteomes" id="UP000663873"/>
    </source>
</evidence>
<gene>
    <name evidence="1" type="ORF">UJA718_LOCUS50258</name>
    <name evidence="2" type="ORF">UJA718_LOCUS50318</name>
</gene>
<dbReference type="Proteomes" id="UP000663873">
    <property type="component" value="Unassembled WGS sequence"/>
</dbReference>
<dbReference type="EMBL" id="CAJOBP010111812">
    <property type="protein sequence ID" value="CAF5004125.1"/>
    <property type="molecule type" value="Genomic_DNA"/>
</dbReference>
<sequence>EILTMRTDNNEINIHLLLSNDIDRLRETALSKLRKMAQENCNSNDVYNYETM</sequence>
<keyword evidence="3" id="KW-1185">Reference proteome</keyword>
<organism evidence="2 3">
    <name type="scientific">Rotaria socialis</name>
    <dbReference type="NCBI Taxonomy" id="392032"/>
    <lineage>
        <taxon>Eukaryota</taxon>
        <taxon>Metazoa</taxon>
        <taxon>Spiralia</taxon>
        <taxon>Gnathifera</taxon>
        <taxon>Rotifera</taxon>
        <taxon>Eurotatoria</taxon>
        <taxon>Bdelloidea</taxon>
        <taxon>Philodinida</taxon>
        <taxon>Philodinidae</taxon>
        <taxon>Rotaria</taxon>
    </lineage>
</organism>
<name>A0A822AI40_9BILA</name>
<accession>A0A822AI40</accession>
<evidence type="ECO:0000313" key="1">
    <source>
        <dbReference type="EMBL" id="CAF5002366.1"/>
    </source>
</evidence>
<dbReference type="AlphaFoldDB" id="A0A822AI40"/>
<proteinExistence type="predicted"/>
<reference evidence="2" key="1">
    <citation type="submission" date="2021-02" db="EMBL/GenBank/DDBJ databases">
        <authorList>
            <person name="Nowell W R."/>
        </authorList>
    </citation>
    <scope>NUCLEOTIDE SEQUENCE</scope>
</reference>
<protein>
    <submittedName>
        <fullName evidence="2">Uncharacterized protein</fullName>
    </submittedName>
</protein>